<protein>
    <recommendedName>
        <fullName evidence="1">KIB1-4 beta-propeller domain-containing protein</fullName>
    </recommendedName>
</protein>
<reference evidence="2" key="1">
    <citation type="submission" date="2022-04" db="EMBL/GenBank/DDBJ databases">
        <title>A functionally conserved STORR gene fusion in Papaver species that diverged 16.8 million years ago.</title>
        <authorList>
            <person name="Catania T."/>
        </authorList>
    </citation>
    <scope>NUCLEOTIDE SEQUENCE</scope>
    <source>
        <strain evidence="2">S-188037</strain>
    </source>
</reference>
<dbReference type="Pfam" id="PF03478">
    <property type="entry name" value="Beta-prop_KIB1-4"/>
    <property type="match status" value="2"/>
</dbReference>
<name>A0AAD4S521_9MAGN</name>
<dbReference type="PANTHER" id="PTHR33127">
    <property type="entry name" value="TRANSMEMBRANE PROTEIN"/>
    <property type="match status" value="1"/>
</dbReference>
<feature type="domain" description="KIB1-4 beta-propeller" evidence="1">
    <location>
        <begin position="43"/>
        <end position="131"/>
    </location>
</feature>
<evidence type="ECO:0000259" key="1">
    <source>
        <dbReference type="Pfam" id="PF03478"/>
    </source>
</evidence>
<dbReference type="AlphaFoldDB" id="A0AAD4S521"/>
<dbReference type="Proteomes" id="UP001202328">
    <property type="component" value="Unassembled WGS sequence"/>
</dbReference>
<proteinExistence type="predicted"/>
<accession>A0AAD4S521</accession>
<comment type="caution">
    <text evidence="2">The sequence shown here is derived from an EMBL/GenBank/DDBJ whole genome shotgun (WGS) entry which is preliminary data.</text>
</comment>
<dbReference type="InterPro" id="IPR005174">
    <property type="entry name" value="KIB1-4_b-propeller"/>
</dbReference>
<evidence type="ECO:0000313" key="2">
    <source>
        <dbReference type="EMBL" id="KAI3858960.1"/>
    </source>
</evidence>
<gene>
    <name evidence="2" type="ORF">MKW98_028693</name>
</gene>
<organism evidence="2 3">
    <name type="scientific">Papaver atlanticum</name>
    <dbReference type="NCBI Taxonomy" id="357466"/>
    <lineage>
        <taxon>Eukaryota</taxon>
        <taxon>Viridiplantae</taxon>
        <taxon>Streptophyta</taxon>
        <taxon>Embryophyta</taxon>
        <taxon>Tracheophyta</taxon>
        <taxon>Spermatophyta</taxon>
        <taxon>Magnoliopsida</taxon>
        <taxon>Ranunculales</taxon>
        <taxon>Papaveraceae</taxon>
        <taxon>Papaveroideae</taxon>
        <taxon>Papaver</taxon>
    </lineage>
</organism>
<evidence type="ECO:0000313" key="3">
    <source>
        <dbReference type="Proteomes" id="UP001202328"/>
    </source>
</evidence>
<sequence>MGGLYDEYLEIDKGKLWDNDDYSLLLCPLEMTSHAHPWRRKEDHIFCRDLYVESSDELFKVHIKFNKRQNMKIFNSVVVLRLDFSSKEWKVVTCLGDHVLFIGRNSTACCSASKLGLTSGCVYYTLREDQGLYKFEVQSSGNSVILPCLKLPNLWFSSDWIMILDGRQQAEEEENCMGKAVENESGIIAYEKNEKGGGFRETSPWDILKAVILPCLPSDWIMILGGRRQEEEEDCMGTAVENELSIIAYEKNENEKDGGFEEKTPWDFLDADSKELVASYLHPLDYVHFRSVCKTIRAMMPVSKPTFTSITKTSNLFSWLVFCRDNNYTIYNFVIPVRDNEYYLIKFSELLLGATICFQKGGWLLMSREEILFFYNPFTRETINLPPLPEHYFFSSICFCSLPTSADCIVFAIDKRKQGTIIVYSITRGKQVWDIFKFDNAIQFRPLCNPPILHQGAFYCVDYNGIL</sequence>
<dbReference type="PANTHER" id="PTHR33127:SF5">
    <property type="entry name" value="TRANSMEMBRANE PROTEIN"/>
    <property type="match status" value="1"/>
</dbReference>
<keyword evidence="3" id="KW-1185">Reference proteome</keyword>
<feature type="domain" description="KIB1-4 beta-propeller" evidence="1">
    <location>
        <begin position="337"/>
        <end position="465"/>
    </location>
</feature>
<dbReference type="EMBL" id="JAJJMB010014681">
    <property type="protein sequence ID" value="KAI3858960.1"/>
    <property type="molecule type" value="Genomic_DNA"/>
</dbReference>